<dbReference type="Proteomes" id="UP000811609">
    <property type="component" value="Chromosome 7"/>
</dbReference>
<keyword evidence="3 4" id="KW-0808">Transferase</keyword>
<reference evidence="6" key="1">
    <citation type="submission" date="2020-12" db="EMBL/GenBank/DDBJ databases">
        <title>WGS assembly of Carya illinoinensis cv. Pawnee.</title>
        <authorList>
            <person name="Platts A."/>
            <person name="Shu S."/>
            <person name="Wright S."/>
            <person name="Barry K."/>
            <person name="Edger P."/>
            <person name="Pires J.C."/>
            <person name="Schmutz J."/>
        </authorList>
    </citation>
    <scope>NUCLEOTIDE SEQUENCE</scope>
    <source>
        <tissue evidence="6">Leaf</tissue>
    </source>
</reference>
<evidence type="ECO:0000256" key="4">
    <source>
        <dbReference type="RuleBase" id="RU003718"/>
    </source>
</evidence>
<evidence type="ECO:0000313" key="6">
    <source>
        <dbReference type="EMBL" id="KAG6649679.1"/>
    </source>
</evidence>
<dbReference type="InterPro" id="IPR002213">
    <property type="entry name" value="UDP_glucos_trans"/>
</dbReference>
<proteinExistence type="inferred from homology"/>
<evidence type="ECO:0000256" key="2">
    <source>
        <dbReference type="ARBA" id="ARBA00022676"/>
    </source>
</evidence>
<keyword evidence="2 4" id="KW-0328">Glycosyltransferase</keyword>
<organism evidence="6 7">
    <name type="scientific">Carya illinoinensis</name>
    <name type="common">Pecan</name>
    <dbReference type="NCBI Taxonomy" id="32201"/>
    <lineage>
        <taxon>Eukaryota</taxon>
        <taxon>Viridiplantae</taxon>
        <taxon>Streptophyta</taxon>
        <taxon>Embryophyta</taxon>
        <taxon>Tracheophyta</taxon>
        <taxon>Spermatophyta</taxon>
        <taxon>Magnoliopsida</taxon>
        <taxon>eudicotyledons</taxon>
        <taxon>Gunneridae</taxon>
        <taxon>Pentapetalae</taxon>
        <taxon>rosids</taxon>
        <taxon>fabids</taxon>
        <taxon>Fagales</taxon>
        <taxon>Juglandaceae</taxon>
        <taxon>Carya</taxon>
    </lineage>
</organism>
<protein>
    <recommendedName>
        <fullName evidence="5">Glycosyltransferase</fullName>
        <ecNumber evidence="5">2.4.1.-</ecNumber>
    </recommendedName>
</protein>
<dbReference type="PANTHER" id="PTHR48047:SF107">
    <property type="entry name" value="UDP-GLYCOSYLTRANSFERASE 92A1-LIKE"/>
    <property type="match status" value="1"/>
</dbReference>
<dbReference type="Gene3D" id="3.40.50.2000">
    <property type="entry name" value="Glycogen Phosphorylase B"/>
    <property type="match status" value="2"/>
</dbReference>
<comment type="similarity">
    <text evidence="1 4">Belongs to the UDP-glycosyltransferase family.</text>
</comment>
<dbReference type="FunFam" id="3.40.50.2000:FF:000064">
    <property type="entry name" value="Glycosyltransferase"/>
    <property type="match status" value="1"/>
</dbReference>
<dbReference type="FunFam" id="3.40.50.2000:FF:000103">
    <property type="entry name" value="Glycosyltransferase"/>
    <property type="match status" value="1"/>
</dbReference>
<dbReference type="EC" id="2.4.1.-" evidence="5"/>
<keyword evidence="7" id="KW-1185">Reference proteome</keyword>
<dbReference type="EMBL" id="CM031815">
    <property type="protein sequence ID" value="KAG6649679.1"/>
    <property type="molecule type" value="Genomic_DNA"/>
</dbReference>
<dbReference type="OrthoDB" id="5835829at2759"/>
<evidence type="ECO:0000256" key="1">
    <source>
        <dbReference type="ARBA" id="ARBA00009995"/>
    </source>
</evidence>
<dbReference type="PROSITE" id="PS00375">
    <property type="entry name" value="UDPGT"/>
    <property type="match status" value="1"/>
</dbReference>
<dbReference type="Pfam" id="PF00201">
    <property type="entry name" value="UDPGT"/>
    <property type="match status" value="1"/>
</dbReference>
<dbReference type="PANTHER" id="PTHR48047">
    <property type="entry name" value="GLYCOSYLTRANSFERASE"/>
    <property type="match status" value="1"/>
</dbReference>
<dbReference type="SUPFAM" id="SSF53756">
    <property type="entry name" value="UDP-Glycosyltransferase/glycogen phosphorylase"/>
    <property type="match status" value="1"/>
</dbReference>
<dbReference type="CDD" id="cd03784">
    <property type="entry name" value="GT1_Gtf-like"/>
    <property type="match status" value="1"/>
</dbReference>
<accession>A0A8T1PYR0</accession>
<dbReference type="GO" id="GO:0035251">
    <property type="term" value="F:UDP-glucosyltransferase activity"/>
    <property type="evidence" value="ECO:0007669"/>
    <property type="project" value="TreeGrafter"/>
</dbReference>
<comment type="caution">
    <text evidence="6">The sequence shown here is derived from an EMBL/GenBank/DDBJ whole genome shotgun (WGS) entry which is preliminary data.</text>
</comment>
<dbReference type="AlphaFoldDB" id="A0A8T1PYR0"/>
<evidence type="ECO:0000256" key="5">
    <source>
        <dbReference type="RuleBase" id="RU362057"/>
    </source>
</evidence>
<name>A0A8T1PYR0_CARIL</name>
<gene>
    <name evidence="6" type="ORF">CIPAW_07G228100</name>
</gene>
<sequence>MGSEHEHILMLPFLAQGHLIPFLELARKIHQRIAGFTITIVSTPLNIHYLRSTISSHSNIYLAELPFCSTDHGLQPDTENTEKLSANNLLTFCHASVTLEAPFRNLVHDIMEQDGRPPLCIISDVFFGWAVNVAKSVGSKSVTFTTCGAYGTAAYMSFWLNLPHRHTDCEEFTLPGFPDSHRFHRSHLHQSAKAADGADKWSAFMQSQISLSLLSQVWLCNTVEEIEPLGLEVLRKYLKLPVCAVGPLLSSAALKKGSYSSPFGSNSHVCQRTGKKPGIFHKKCLEWLNIHGPDSVVYISFGSQNTISASQMRELALGLEVCGKPFIWVLRPPIRFDMKGESRGGWLPEGFEKRMTDSKQGLLVHNWAPQLEILAHESTGAFLSHCGWNSVLESLSQGVPIIGWPMGAEQTYNTKMLVEEMGVCEVLARAVQCDVAGKEVKRVIELVMDKKKGKGLEMKKKAAEIGERIRAAAGKDQDHGKDVPSIKALDQFVRTILTKTTLDLP</sequence>
<dbReference type="InterPro" id="IPR035595">
    <property type="entry name" value="UDP_glycos_trans_CS"/>
</dbReference>
<evidence type="ECO:0000313" key="7">
    <source>
        <dbReference type="Proteomes" id="UP000811609"/>
    </source>
</evidence>
<evidence type="ECO:0000256" key="3">
    <source>
        <dbReference type="ARBA" id="ARBA00022679"/>
    </source>
</evidence>